<dbReference type="EMBL" id="LBXL01000062">
    <property type="protein sequence ID" value="KKR27910.1"/>
    <property type="molecule type" value="Genomic_DNA"/>
</dbReference>
<organism evidence="3 4">
    <name type="scientific">Candidatus Woesebacteria bacterium GW2011_GWA1_39_8</name>
    <dbReference type="NCBI Taxonomy" id="1618552"/>
    <lineage>
        <taxon>Bacteria</taxon>
        <taxon>Candidatus Woeseibacteriota</taxon>
    </lineage>
</organism>
<name>A0A0G0RZP9_9BACT</name>
<keyword evidence="2" id="KW-0732">Signal</keyword>
<feature type="signal peptide" evidence="2">
    <location>
        <begin position="1"/>
        <end position="27"/>
    </location>
</feature>
<feature type="region of interest" description="Disordered" evidence="1">
    <location>
        <begin position="186"/>
        <end position="207"/>
    </location>
</feature>
<reference evidence="3 4" key="1">
    <citation type="journal article" date="2015" name="Nature">
        <title>rRNA introns, odd ribosomes, and small enigmatic genomes across a large radiation of phyla.</title>
        <authorList>
            <person name="Brown C.T."/>
            <person name="Hug L.A."/>
            <person name="Thomas B.C."/>
            <person name="Sharon I."/>
            <person name="Castelle C.J."/>
            <person name="Singh A."/>
            <person name="Wilkins M.J."/>
            <person name="Williams K.H."/>
            <person name="Banfield J.F."/>
        </authorList>
    </citation>
    <scope>NUCLEOTIDE SEQUENCE [LARGE SCALE GENOMIC DNA]</scope>
</reference>
<feature type="compositionally biased region" description="Pro residues" evidence="1">
    <location>
        <begin position="190"/>
        <end position="200"/>
    </location>
</feature>
<evidence type="ECO:0000313" key="4">
    <source>
        <dbReference type="Proteomes" id="UP000034793"/>
    </source>
</evidence>
<accession>A0A0G0RZP9</accession>
<evidence type="ECO:0000313" key="3">
    <source>
        <dbReference type="EMBL" id="KKR27910.1"/>
    </source>
</evidence>
<dbReference type="AlphaFoldDB" id="A0A0G0RZP9"/>
<evidence type="ECO:0000256" key="2">
    <source>
        <dbReference type="SAM" id="SignalP"/>
    </source>
</evidence>
<comment type="caution">
    <text evidence="3">The sequence shown here is derived from an EMBL/GenBank/DDBJ whole genome shotgun (WGS) entry which is preliminary data.</text>
</comment>
<protein>
    <submittedName>
        <fullName evidence="3">Uncharacterized protein</fullName>
    </submittedName>
</protein>
<evidence type="ECO:0000256" key="1">
    <source>
        <dbReference type="SAM" id="MobiDB-lite"/>
    </source>
</evidence>
<sequence length="306" mass="33739">MQKKHFIILGVVAGAVLLFLLAKAVFATGQNPVKICHSTSSEGNPYVVNNPNKSGNVNGHDDHDGGIFPDDPWGDIIPPFTWYSWFNPPGPIPPIQVPHLYPGKNWNNEGQAIWNNDCGIPEEPEPTPTEVPTPTPIQCNELTYTCGECEETPNDDYCGEWKFDYCQRNYECSYGEDEDWNCECKVEEPTPTPSPEPTPTERPLTPAGAPVCNAPAVTKAPLYDWDSCTRTDEDTVTCSWGVTDGHAQSYGIYYGIRQDNLPWYTEVKGHDSTTATLNLVPQGHIWTKICSIGTCGDQVCGSVVDP</sequence>
<proteinExistence type="predicted"/>
<feature type="chain" id="PRO_5002534421" evidence="2">
    <location>
        <begin position="28"/>
        <end position="306"/>
    </location>
</feature>
<gene>
    <name evidence="3" type="ORF">UT61_C0062G0010</name>
</gene>
<dbReference type="Proteomes" id="UP000034793">
    <property type="component" value="Unassembled WGS sequence"/>
</dbReference>